<protein>
    <submittedName>
        <fullName evidence="1">Integrase catalytic domain-containing protein</fullName>
    </submittedName>
</protein>
<dbReference type="EMBL" id="BMAV01015610">
    <property type="protein sequence ID" value="GFY65641.1"/>
    <property type="molecule type" value="Genomic_DNA"/>
</dbReference>
<evidence type="ECO:0000313" key="2">
    <source>
        <dbReference type="Proteomes" id="UP000886998"/>
    </source>
</evidence>
<name>A0A8X6Y6R8_9ARAC</name>
<dbReference type="AlphaFoldDB" id="A0A8X6Y6R8"/>
<keyword evidence="2" id="KW-1185">Reference proteome</keyword>
<dbReference type="Proteomes" id="UP000886998">
    <property type="component" value="Unassembled WGS sequence"/>
</dbReference>
<gene>
    <name evidence="1" type="primary">X975_08509</name>
    <name evidence="1" type="ORF">TNIN_464521</name>
</gene>
<comment type="caution">
    <text evidence="1">The sequence shown here is derived from an EMBL/GenBank/DDBJ whole genome shotgun (WGS) entry which is preliminary data.</text>
</comment>
<proteinExistence type="predicted"/>
<dbReference type="OrthoDB" id="6434677at2759"/>
<sequence length="219" mass="25327">MSQLVMEKRPNLRTEMIPAILNRFCLGKIGVNCEYLLKNNMWGEACFWHFVQSLFVSCSIKLYRKQAPEHLREAAKELKDPMLHPIGLSSDIEKAFLKLNIIPEHKDNLRLYLPLLLKKLEYTDIAKFCLEAVLFHSNSACIDHLENSPARFDDVTQKLKHSFYVDDCVTGVKYNIFLLFDMVKAIEIMAWGYFNLRGWESNVPGHYISRCSGLGCYGI</sequence>
<reference evidence="1" key="1">
    <citation type="submission" date="2020-08" db="EMBL/GenBank/DDBJ databases">
        <title>Multicomponent nature underlies the extraordinary mechanical properties of spider dragline silk.</title>
        <authorList>
            <person name="Kono N."/>
            <person name="Nakamura H."/>
            <person name="Mori M."/>
            <person name="Yoshida Y."/>
            <person name="Ohtoshi R."/>
            <person name="Malay A.D."/>
            <person name="Moran D.A.P."/>
            <person name="Tomita M."/>
            <person name="Numata K."/>
            <person name="Arakawa K."/>
        </authorList>
    </citation>
    <scope>NUCLEOTIDE SEQUENCE</scope>
</reference>
<accession>A0A8X6Y6R8</accession>
<evidence type="ECO:0000313" key="1">
    <source>
        <dbReference type="EMBL" id="GFY65641.1"/>
    </source>
</evidence>
<organism evidence="1 2">
    <name type="scientific">Trichonephila inaurata madagascariensis</name>
    <dbReference type="NCBI Taxonomy" id="2747483"/>
    <lineage>
        <taxon>Eukaryota</taxon>
        <taxon>Metazoa</taxon>
        <taxon>Ecdysozoa</taxon>
        <taxon>Arthropoda</taxon>
        <taxon>Chelicerata</taxon>
        <taxon>Arachnida</taxon>
        <taxon>Araneae</taxon>
        <taxon>Araneomorphae</taxon>
        <taxon>Entelegynae</taxon>
        <taxon>Araneoidea</taxon>
        <taxon>Nephilidae</taxon>
        <taxon>Trichonephila</taxon>
        <taxon>Trichonephila inaurata</taxon>
    </lineage>
</organism>